<evidence type="ECO:0000256" key="1">
    <source>
        <dbReference type="SAM" id="MobiDB-lite"/>
    </source>
</evidence>
<evidence type="ECO:0000313" key="3">
    <source>
        <dbReference type="EMBL" id="CAK0881819.1"/>
    </source>
</evidence>
<keyword evidence="4" id="KW-1185">Reference proteome</keyword>
<dbReference type="EMBL" id="CAUYUJ010018231">
    <property type="protein sequence ID" value="CAK0881819.1"/>
    <property type="molecule type" value="Genomic_DNA"/>
</dbReference>
<proteinExistence type="predicted"/>
<feature type="transmembrane region" description="Helical" evidence="2">
    <location>
        <begin position="67"/>
        <end position="89"/>
    </location>
</feature>
<keyword evidence="2" id="KW-0812">Transmembrane</keyword>
<feature type="transmembrane region" description="Helical" evidence="2">
    <location>
        <begin position="38"/>
        <end position="55"/>
    </location>
</feature>
<sequence length="148" mass="15404">MSRPVDLLAPLDIGALAQSGGRPAFAAWSAAAGWVRPCVKVVLVVHLMAVVAGAWKAENLGNDTRALLFGIVETAVVLGYQVFQGVMVVDDLMMGRRAPASHDQVYWPLAKGPLQAEAAGASAREGTVSRDGKGEEPGAEVPDRLAGS</sequence>
<evidence type="ECO:0000313" key="4">
    <source>
        <dbReference type="Proteomes" id="UP001189429"/>
    </source>
</evidence>
<reference evidence="3" key="1">
    <citation type="submission" date="2023-10" db="EMBL/GenBank/DDBJ databases">
        <authorList>
            <person name="Chen Y."/>
            <person name="Shah S."/>
            <person name="Dougan E. K."/>
            <person name="Thang M."/>
            <person name="Chan C."/>
        </authorList>
    </citation>
    <scope>NUCLEOTIDE SEQUENCE [LARGE SCALE GENOMIC DNA]</scope>
</reference>
<gene>
    <name evidence="3" type="ORF">PCOR1329_LOCUS64532</name>
</gene>
<feature type="region of interest" description="Disordered" evidence="1">
    <location>
        <begin position="117"/>
        <end position="148"/>
    </location>
</feature>
<evidence type="ECO:0000256" key="2">
    <source>
        <dbReference type="SAM" id="Phobius"/>
    </source>
</evidence>
<accession>A0ABN9WAD8</accession>
<name>A0ABN9WAD8_9DINO</name>
<feature type="compositionally biased region" description="Basic and acidic residues" evidence="1">
    <location>
        <begin position="127"/>
        <end position="136"/>
    </location>
</feature>
<protein>
    <submittedName>
        <fullName evidence="3">Uncharacterized protein</fullName>
    </submittedName>
</protein>
<dbReference type="Proteomes" id="UP001189429">
    <property type="component" value="Unassembled WGS sequence"/>
</dbReference>
<organism evidence="3 4">
    <name type="scientific">Prorocentrum cordatum</name>
    <dbReference type="NCBI Taxonomy" id="2364126"/>
    <lineage>
        <taxon>Eukaryota</taxon>
        <taxon>Sar</taxon>
        <taxon>Alveolata</taxon>
        <taxon>Dinophyceae</taxon>
        <taxon>Prorocentrales</taxon>
        <taxon>Prorocentraceae</taxon>
        <taxon>Prorocentrum</taxon>
    </lineage>
</organism>
<keyword evidence="2" id="KW-0472">Membrane</keyword>
<keyword evidence="2" id="KW-1133">Transmembrane helix</keyword>
<comment type="caution">
    <text evidence="3">The sequence shown here is derived from an EMBL/GenBank/DDBJ whole genome shotgun (WGS) entry which is preliminary data.</text>
</comment>